<keyword evidence="10" id="KW-1185">Reference proteome</keyword>
<evidence type="ECO:0000256" key="6">
    <source>
        <dbReference type="SAM" id="Phobius"/>
    </source>
</evidence>
<dbReference type="Pfam" id="PF12704">
    <property type="entry name" value="MacB_PCD"/>
    <property type="match status" value="2"/>
</dbReference>
<feature type="transmembrane region" description="Helical" evidence="6">
    <location>
        <begin position="326"/>
        <end position="347"/>
    </location>
</feature>
<dbReference type="EMBL" id="JAUKPO010000007">
    <property type="protein sequence ID" value="MDO1447375.1"/>
    <property type="molecule type" value="Genomic_DNA"/>
</dbReference>
<evidence type="ECO:0000256" key="5">
    <source>
        <dbReference type="ARBA" id="ARBA00023136"/>
    </source>
</evidence>
<evidence type="ECO:0000256" key="1">
    <source>
        <dbReference type="ARBA" id="ARBA00004651"/>
    </source>
</evidence>
<feature type="domain" description="ABC3 transporter permease C-terminal" evidence="7">
    <location>
        <begin position="671"/>
        <end position="772"/>
    </location>
</feature>
<gene>
    <name evidence="9" type="ORF">Q0590_13990</name>
</gene>
<comment type="subcellular location">
    <subcellularLocation>
        <location evidence="1">Cell membrane</location>
        <topology evidence="1">Multi-pass membrane protein</topology>
    </subcellularLocation>
</comment>
<evidence type="ECO:0000256" key="3">
    <source>
        <dbReference type="ARBA" id="ARBA00022692"/>
    </source>
</evidence>
<evidence type="ECO:0000259" key="7">
    <source>
        <dbReference type="Pfam" id="PF02687"/>
    </source>
</evidence>
<name>A0ABT8R5K5_9BACT</name>
<dbReference type="RefSeq" id="WP_302038180.1">
    <property type="nucleotide sequence ID" value="NZ_JAUKPO010000007.1"/>
</dbReference>
<proteinExistence type="predicted"/>
<comment type="caution">
    <text evidence="9">The sequence shown here is derived from an EMBL/GenBank/DDBJ whole genome shotgun (WGS) entry which is preliminary data.</text>
</comment>
<dbReference type="InterPro" id="IPR003838">
    <property type="entry name" value="ABC3_permease_C"/>
</dbReference>
<feature type="transmembrane region" description="Helical" evidence="6">
    <location>
        <begin position="279"/>
        <end position="306"/>
    </location>
</feature>
<feature type="domain" description="MacB-like periplasmic core" evidence="8">
    <location>
        <begin position="21"/>
        <end position="235"/>
    </location>
</feature>
<evidence type="ECO:0000259" key="8">
    <source>
        <dbReference type="Pfam" id="PF12704"/>
    </source>
</evidence>
<dbReference type="PROSITE" id="PS51257">
    <property type="entry name" value="PROKAR_LIPOPROTEIN"/>
    <property type="match status" value="1"/>
</dbReference>
<evidence type="ECO:0000256" key="4">
    <source>
        <dbReference type="ARBA" id="ARBA00022989"/>
    </source>
</evidence>
<evidence type="ECO:0000313" key="9">
    <source>
        <dbReference type="EMBL" id="MDO1447375.1"/>
    </source>
</evidence>
<feature type="transmembrane region" description="Helical" evidence="6">
    <location>
        <begin position="422"/>
        <end position="442"/>
    </location>
</feature>
<evidence type="ECO:0000256" key="2">
    <source>
        <dbReference type="ARBA" id="ARBA00022475"/>
    </source>
</evidence>
<organism evidence="9 10">
    <name type="scientific">Rhodocytophaga aerolata</name>
    <dbReference type="NCBI Taxonomy" id="455078"/>
    <lineage>
        <taxon>Bacteria</taxon>
        <taxon>Pseudomonadati</taxon>
        <taxon>Bacteroidota</taxon>
        <taxon>Cytophagia</taxon>
        <taxon>Cytophagales</taxon>
        <taxon>Rhodocytophagaceae</taxon>
        <taxon>Rhodocytophaga</taxon>
    </lineage>
</organism>
<accession>A0ABT8R5K5</accession>
<feature type="transmembrane region" description="Helical" evidence="6">
    <location>
        <begin position="668"/>
        <end position="693"/>
    </location>
</feature>
<dbReference type="InterPro" id="IPR025857">
    <property type="entry name" value="MacB_PCD"/>
</dbReference>
<dbReference type="InterPro" id="IPR050250">
    <property type="entry name" value="Macrolide_Exporter_MacB"/>
</dbReference>
<feature type="domain" description="ABC3 transporter permease C-terminal" evidence="7">
    <location>
        <begin position="285"/>
        <end position="394"/>
    </location>
</feature>
<keyword evidence="4 6" id="KW-1133">Transmembrane helix</keyword>
<sequence>MLKNYLTIALRNLLRNKVYAILNIAGLALGVASCLLLLLVVRNELGYDNFHSKADRIYRVTLNALDFNSNVSLAVAPAMRNDFSQLEQITQTFYQRDGMVEIGGNRYNEKSFAYADEHYFNVFDYEWIAGDRNTALQEPNTVVLTQSIAAKYFGDQNPIGQTIRLNNQYDLQVTGLIKDVPSNTHFPFIFLASWKTLEKNFKNGLTNFWNIPGGSYLYILLPESYSVKQLEAGIKPFLKKNWGEEVAKSANMPIQPLHNIHFDQRYINNIITPTGRETFYALAGVALFIIITACINFVNLATAQAIKRSKEVGVRKVLGAQRVELIWQFLGEVTLLVLLSVFIALVTTRLALPAMSQYLDINISVSQLLAPSFIAIILTLTISMILLSGIYPALVQSGFRPALALKSKMAAPSSKGLTLRKSLVVIQFCISQILIIGTVVVASQMDFFRNQNLGFSKEAVLTFGLPGADQNKRDVLRTALLSYPGVQEISFASGAPAYNNNFTSFQSKELGLTEDDVTEVKFVDEKYMGMFGFELLAGKAITEANRKDSTFNIVVNETLIHKLGITDPGEAIGKTITINGDLTVPIMGVVRDFQSESKHKKIRACVMAYLPDAFGQVSVRIEPKQMRQTIQAIDKLWSATFPEYLFEYEFLDEHIASMYKQEERMYMAFQLFSAIAIFIGCLGLYGLVSFMALQKTKEIGIRKVLGASVWNIVYLFTREFAGLILISFLIAAPIAYYMMYAWLQNFAYSISIGWTVFLVAVLASFIIAALTVSYRSITAALVNPVKSLRSE</sequence>
<keyword evidence="3 6" id="KW-0812">Transmembrane</keyword>
<evidence type="ECO:0000313" key="10">
    <source>
        <dbReference type="Proteomes" id="UP001168528"/>
    </source>
</evidence>
<dbReference type="PANTHER" id="PTHR30572:SF18">
    <property type="entry name" value="ABC-TYPE MACROLIDE FAMILY EXPORT SYSTEM PERMEASE COMPONENT 2"/>
    <property type="match status" value="1"/>
</dbReference>
<dbReference type="Proteomes" id="UP001168528">
    <property type="component" value="Unassembled WGS sequence"/>
</dbReference>
<feature type="transmembrane region" description="Helical" evidence="6">
    <location>
        <begin position="20"/>
        <end position="41"/>
    </location>
</feature>
<dbReference type="PANTHER" id="PTHR30572">
    <property type="entry name" value="MEMBRANE COMPONENT OF TRANSPORTER-RELATED"/>
    <property type="match status" value="1"/>
</dbReference>
<keyword evidence="5 6" id="KW-0472">Membrane</keyword>
<dbReference type="Pfam" id="PF02687">
    <property type="entry name" value="FtsX"/>
    <property type="match status" value="2"/>
</dbReference>
<feature type="transmembrane region" description="Helical" evidence="6">
    <location>
        <begin position="368"/>
        <end position="391"/>
    </location>
</feature>
<reference evidence="9" key="1">
    <citation type="submission" date="2023-07" db="EMBL/GenBank/DDBJ databases">
        <title>The genome sequence of Rhodocytophaga aerolata KACC 12507.</title>
        <authorList>
            <person name="Zhang X."/>
        </authorList>
    </citation>
    <scope>NUCLEOTIDE SEQUENCE</scope>
    <source>
        <strain evidence="9">KACC 12507</strain>
    </source>
</reference>
<feature type="domain" description="MacB-like periplasmic core" evidence="8">
    <location>
        <begin position="481"/>
        <end position="611"/>
    </location>
</feature>
<keyword evidence="2" id="KW-1003">Cell membrane</keyword>
<protein>
    <submittedName>
        <fullName evidence="9">ABC transporter permease</fullName>
    </submittedName>
</protein>
<feature type="transmembrane region" description="Helical" evidence="6">
    <location>
        <begin position="723"/>
        <end position="740"/>
    </location>
</feature>
<feature type="transmembrane region" description="Helical" evidence="6">
    <location>
        <begin position="746"/>
        <end position="770"/>
    </location>
</feature>